<feature type="region of interest" description="Disordered" evidence="1">
    <location>
        <begin position="35"/>
        <end position="56"/>
    </location>
</feature>
<comment type="caution">
    <text evidence="2">The sequence shown here is derived from an EMBL/GenBank/DDBJ whole genome shotgun (WGS) entry which is preliminary data.</text>
</comment>
<name>A0AAV7M4U9_PLEWA</name>
<dbReference type="Proteomes" id="UP001066276">
    <property type="component" value="Chromosome 10"/>
</dbReference>
<protein>
    <submittedName>
        <fullName evidence="2">Uncharacterized protein</fullName>
    </submittedName>
</protein>
<evidence type="ECO:0000313" key="3">
    <source>
        <dbReference type="Proteomes" id="UP001066276"/>
    </source>
</evidence>
<accession>A0AAV7M4U9</accession>
<dbReference type="EMBL" id="JANPWB010000014">
    <property type="protein sequence ID" value="KAJ1098806.1"/>
    <property type="molecule type" value="Genomic_DNA"/>
</dbReference>
<feature type="non-terminal residue" evidence="2">
    <location>
        <position position="1"/>
    </location>
</feature>
<sequence>VLLFCKLMNWFSLSNSKSKQTGQLQTRERYLNATKFRCNSHNPTSRKHHRRVKYAN</sequence>
<dbReference type="AlphaFoldDB" id="A0AAV7M4U9"/>
<gene>
    <name evidence="2" type="ORF">NDU88_003913</name>
</gene>
<feature type="compositionally biased region" description="Basic residues" evidence="1">
    <location>
        <begin position="44"/>
        <end position="56"/>
    </location>
</feature>
<keyword evidence="3" id="KW-1185">Reference proteome</keyword>
<evidence type="ECO:0000256" key="1">
    <source>
        <dbReference type="SAM" id="MobiDB-lite"/>
    </source>
</evidence>
<proteinExistence type="predicted"/>
<reference evidence="2" key="1">
    <citation type="journal article" date="2022" name="bioRxiv">
        <title>Sequencing and chromosome-scale assembly of the giantPleurodeles waltlgenome.</title>
        <authorList>
            <person name="Brown T."/>
            <person name="Elewa A."/>
            <person name="Iarovenko S."/>
            <person name="Subramanian E."/>
            <person name="Araus A.J."/>
            <person name="Petzold A."/>
            <person name="Susuki M."/>
            <person name="Suzuki K.-i.T."/>
            <person name="Hayashi T."/>
            <person name="Toyoda A."/>
            <person name="Oliveira C."/>
            <person name="Osipova E."/>
            <person name="Leigh N.D."/>
            <person name="Simon A."/>
            <person name="Yun M.H."/>
        </authorList>
    </citation>
    <scope>NUCLEOTIDE SEQUENCE</scope>
    <source>
        <strain evidence="2">20211129_DDA</strain>
        <tissue evidence="2">Liver</tissue>
    </source>
</reference>
<evidence type="ECO:0000313" key="2">
    <source>
        <dbReference type="EMBL" id="KAJ1098806.1"/>
    </source>
</evidence>
<organism evidence="2 3">
    <name type="scientific">Pleurodeles waltl</name>
    <name type="common">Iberian ribbed newt</name>
    <dbReference type="NCBI Taxonomy" id="8319"/>
    <lineage>
        <taxon>Eukaryota</taxon>
        <taxon>Metazoa</taxon>
        <taxon>Chordata</taxon>
        <taxon>Craniata</taxon>
        <taxon>Vertebrata</taxon>
        <taxon>Euteleostomi</taxon>
        <taxon>Amphibia</taxon>
        <taxon>Batrachia</taxon>
        <taxon>Caudata</taxon>
        <taxon>Salamandroidea</taxon>
        <taxon>Salamandridae</taxon>
        <taxon>Pleurodelinae</taxon>
        <taxon>Pleurodeles</taxon>
    </lineage>
</organism>